<dbReference type="InterPro" id="IPR025487">
    <property type="entry name" value="DUF4379"/>
</dbReference>
<dbReference type="EMBL" id="NUEQ01000101">
    <property type="protein sequence ID" value="PEJ27382.1"/>
    <property type="molecule type" value="Genomic_DNA"/>
</dbReference>
<evidence type="ECO:0000259" key="1">
    <source>
        <dbReference type="Pfam" id="PF14311"/>
    </source>
</evidence>
<keyword evidence="5" id="KW-1185">Reference proteome</keyword>
<reference evidence="3 4" key="1">
    <citation type="submission" date="2017-09" db="EMBL/GenBank/DDBJ databases">
        <title>Large-scale bioinformatics analysis of Bacillus genomes uncovers conserved roles of natural products in bacterial physiology.</title>
        <authorList>
            <consortium name="Agbiome Team Llc"/>
            <person name="Bleich R.M."/>
            <person name="Kirk G.J."/>
            <person name="Santa Maria K.C."/>
            <person name="Allen S.E."/>
            <person name="Farag S."/>
            <person name="Shank E.A."/>
            <person name="Bowers A."/>
        </authorList>
    </citation>
    <scope>NUCLEOTIDE SEQUENCE [LARGE SCALE GENOMIC DNA]</scope>
    <source>
        <strain evidence="3 4">AFS003229</strain>
    </source>
</reference>
<dbReference type="Proteomes" id="UP000260457">
    <property type="component" value="Chromosome"/>
</dbReference>
<dbReference type="EMBL" id="CP030926">
    <property type="protein sequence ID" value="AXN41950.1"/>
    <property type="molecule type" value="Genomic_DNA"/>
</dbReference>
<sequence length="65" mass="7662">MWWKCKEGHPSYRAKLVSRSNRTGCPYLPGIPCHGSSLYETYRVRDKLRLTSIRFFETLLVCQQP</sequence>
<dbReference type="Proteomes" id="UP000220106">
    <property type="component" value="Unassembled WGS sequence"/>
</dbReference>
<proteinExistence type="predicted"/>
<evidence type="ECO:0000313" key="3">
    <source>
        <dbReference type="EMBL" id="PEJ27382.1"/>
    </source>
</evidence>
<reference evidence="2 5" key="2">
    <citation type="submission" date="2018-07" db="EMBL/GenBank/DDBJ databases">
        <title>The molecular basis for the intramolecular migration of carboxyl group in the catabolism of para-hydroxybenzoate via gentisate.</title>
        <authorList>
            <person name="Zhao H."/>
            <person name="Xu Y."/>
            <person name="Lin S."/>
            <person name="Spain J.C."/>
            <person name="Zhou N.-Y."/>
        </authorList>
    </citation>
    <scope>NUCLEOTIDE SEQUENCE [LARGE SCALE GENOMIC DNA]</scope>
    <source>
        <strain evidence="2 5">PHB-7a</strain>
    </source>
</reference>
<evidence type="ECO:0000313" key="5">
    <source>
        <dbReference type="Proteomes" id="UP000260457"/>
    </source>
</evidence>
<dbReference type="KEGG" id="pbut:DTO10_25985"/>
<protein>
    <recommendedName>
        <fullName evidence="1">Treble clef zinc finger domain-containing protein</fullName>
    </recommendedName>
</protein>
<name>A0AAX0RZ06_9BACI</name>
<evidence type="ECO:0000313" key="2">
    <source>
        <dbReference type="EMBL" id="AXN41950.1"/>
    </source>
</evidence>
<gene>
    <name evidence="3" type="ORF">CN689_23710</name>
    <name evidence="2" type="ORF">DTO10_25985</name>
</gene>
<accession>A0AAX0RZ06</accession>
<evidence type="ECO:0000313" key="4">
    <source>
        <dbReference type="Proteomes" id="UP000220106"/>
    </source>
</evidence>
<dbReference type="Pfam" id="PF14311">
    <property type="entry name" value="DUF4379"/>
    <property type="match status" value="1"/>
</dbReference>
<organism evidence="3 4">
    <name type="scientific">Peribacillus butanolivorans</name>
    <dbReference type="NCBI Taxonomy" id="421767"/>
    <lineage>
        <taxon>Bacteria</taxon>
        <taxon>Bacillati</taxon>
        <taxon>Bacillota</taxon>
        <taxon>Bacilli</taxon>
        <taxon>Bacillales</taxon>
        <taxon>Bacillaceae</taxon>
        <taxon>Peribacillus</taxon>
    </lineage>
</organism>
<feature type="domain" description="Treble clef zinc finger" evidence="1">
    <location>
        <begin position="1"/>
        <end position="27"/>
    </location>
</feature>
<dbReference type="AlphaFoldDB" id="A0AAX0RZ06"/>